<dbReference type="EMBL" id="JACGWK010000005">
    <property type="protein sequence ID" value="KAL0353696.1"/>
    <property type="molecule type" value="Genomic_DNA"/>
</dbReference>
<feature type="compositionally biased region" description="Acidic residues" evidence="3">
    <location>
        <begin position="184"/>
        <end position="208"/>
    </location>
</feature>
<name>A0AAW2PGD6_9LAMI</name>
<comment type="caution">
    <text evidence="5">The sequence shown here is derived from an EMBL/GenBank/DDBJ whole genome shotgun (WGS) entry which is preliminary data.</text>
</comment>
<accession>A0AAW2PGD6</accession>
<comment type="subcellular location">
    <subcellularLocation>
        <location evidence="1">Nucleus</location>
    </subcellularLocation>
</comment>
<organism evidence="5">
    <name type="scientific">Sesamum angustifolium</name>
    <dbReference type="NCBI Taxonomy" id="2727405"/>
    <lineage>
        <taxon>Eukaryota</taxon>
        <taxon>Viridiplantae</taxon>
        <taxon>Streptophyta</taxon>
        <taxon>Embryophyta</taxon>
        <taxon>Tracheophyta</taxon>
        <taxon>Spermatophyta</taxon>
        <taxon>Magnoliopsida</taxon>
        <taxon>eudicotyledons</taxon>
        <taxon>Gunneridae</taxon>
        <taxon>Pentapetalae</taxon>
        <taxon>asterids</taxon>
        <taxon>lamiids</taxon>
        <taxon>Lamiales</taxon>
        <taxon>Pedaliaceae</taxon>
        <taxon>Sesamum</taxon>
    </lineage>
</organism>
<evidence type="ECO:0000256" key="1">
    <source>
        <dbReference type="ARBA" id="ARBA00004123"/>
    </source>
</evidence>
<evidence type="ECO:0000259" key="4">
    <source>
        <dbReference type="Pfam" id="PF12047"/>
    </source>
</evidence>
<dbReference type="AlphaFoldDB" id="A0AAW2PGD6"/>
<reference evidence="5" key="2">
    <citation type="journal article" date="2024" name="Plant">
        <title>Genomic evolution and insights into agronomic trait innovations of Sesamum species.</title>
        <authorList>
            <person name="Miao H."/>
            <person name="Wang L."/>
            <person name="Qu L."/>
            <person name="Liu H."/>
            <person name="Sun Y."/>
            <person name="Le M."/>
            <person name="Wang Q."/>
            <person name="Wei S."/>
            <person name="Zheng Y."/>
            <person name="Lin W."/>
            <person name="Duan Y."/>
            <person name="Cao H."/>
            <person name="Xiong S."/>
            <person name="Wang X."/>
            <person name="Wei L."/>
            <person name="Li C."/>
            <person name="Ma Q."/>
            <person name="Ju M."/>
            <person name="Zhao R."/>
            <person name="Li G."/>
            <person name="Mu C."/>
            <person name="Tian Q."/>
            <person name="Mei H."/>
            <person name="Zhang T."/>
            <person name="Gao T."/>
            <person name="Zhang H."/>
        </authorList>
    </citation>
    <scope>NUCLEOTIDE SEQUENCE</scope>
    <source>
        <strain evidence="5">G01</strain>
    </source>
</reference>
<dbReference type="Pfam" id="PF12047">
    <property type="entry name" value="DNMT1-RFD"/>
    <property type="match status" value="1"/>
</dbReference>
<keyword evidence="2" id="KW-0539">Nucleus</keyword>
<evidence type="ECO:0000313" key="5">
    <source>
        <dbReference type="EMBL" id="KAL0353696.1"/>
    </source>
</evidence>
<protein>
    <submittedName>
        <fullName evidence="5">Protein ENHANCED DOWNY MILDEW 2</fullName>
    </submittedName>
</protein>
<proteinExistence type="predicted"/>
<reference evidence="5" key="1">
    <citation type="submission" date="2020-06" db="EMBL/GenBank/DDBJ databases">
        <authorList>
            <person name="Li T."/>
            <person name="Hu X."/>
            <person name="Zhang T."/>
            <person name="Song X."/>
            <person name="Zhang H."/>
            <person name="Dai N."/>
            <person name="Sheng W."/>
            <person name="Hou X."/>
            <person name="Wei L."/>
        </authorList>
    </citation>
    <scope>NUCLEOTIDE SEQUENCE</scope>
    <source>
        <strain evidence="5">G01</strain>
        <tissue evidence="5">Leaf</tissue>
    </source>
</reference>
<gene>
    <name evidence="5" type="ORF">Sangu_0950900</name>
</gene>
<dbReference type="InterPro" id="IPR022702">
    <property type="entry name" value="Cytosine_MeTrfase1_RFD"/>
</dbReference>
<feature type="domain" description="RFTS" evidence="4">
    <location>
        <begin position="54"/>
        <end position="134"/>
    </location>
</feature>
<evidence type="ECO:0000256" key="3">
    <source>
        <dbReference type="SAM" id="MobiDB-lite"/>
    </source>
</evidence>
<evidence type="ECO:0000256" key="2">
    <source>
        <dbReference type="ARBA" id="ARBA00023242"/>
    </source>
</evidence>
<dbReference type="GO" id="GO:0005634">
    <property type="term" value="C:nucleus"/>
    <property type="evidence" value="ECO:0007669"/>
    <property type="project" value="UniProtKB-SubCell"/>
</dbReference>
<sequence>MASSDDEGETVANNVSDYEFISGDDDSVPFTELSVEWNKGETHDGKPQQIFLCGKTDNGLRKIYKQVISWKFVLLREKPEISVLSIEGSWIKLLKPRKAYHEIIRTILITLHFLHFVKWNPQRPQKALWDHLNKTFSMFERRPSKDDLVDHKRLINEAVKRDEALANSKCCRQDVKPSFIVEDVNGDEDQEESDKIDENGDDESDEDDCFDSLITTLMPIPA</sequence>
<dbReference type="PANTHER" id="PTHR46235:SF3">
    <property type="entry name" value="PHD FINGER-CONTAINING PROTEIN DDB_G0268158"/>
    <property type="match status" value="1"/>
</dbReference>
<dbReference type="PANTHER" id="PTHR46235">
    <property type="entry name" value="PHD FINGER-CONTAINING PROTEIN DDB_G0268158"/>
    <property type="match status" value="1"/>
</dbReference>
<feature type="region of interest" description="Disordered" evidence="3">
    <location>
        <begin position="182"/>
        <end position="208"/>
    </location>
</feature>